<dbReference type="GO" id="GO:0006644">
    <property type="term" value="P:phospholipid metabolic process"/>
    <property type="evidence" value="ECO:0007669"/>
    <property type="project" value="InterPro"/>
</dbReference>
<proteinExistence type="inferred from homology"/>
<keyword evidence="9" id="KW-1185">Reference proteome</keyword>
<keyword evidence="3 7" id="KW-0812">Transmembrane</keyword>
<dbReference type="InterPro" id="IPR000326">
    <property type="entry name" value="PAP2/HPO"/>
</dbReference>
<dbReference type="PANTHER" id="PTHR10165:SF35">
    <property type="entry name" value="RE23632P"/>
    <property type="match status" value="1"/>
</dbReference>
<feature type="transmembrane region" description="Helical" evidence="7">
    <location>
        <begin position="205"/>
        <end position="224"/>
    </location>
</feature>
<name>A0A6P8D246_PUNGR</name>
<dbReference type="GO" id="GO:0008195">
    <property type="term" value="F:phosphatidate phosphatase activity"/>
    <property type="evidence" value="ECO:0007669"/>
    <property type="project" value="TreeGrafter"/>
</dbReference>
<comment type="similarity">
    <text evidence="2">Belongs to the PA-phosphatase related phosphoesterase family.</text>
</comment>
<dbReference type="SMART" id="SM00014">
    <property type="entry name" value="acidPPc"/>
    <property type="match status" value="1"/>
</dbReference>
<organism evidence="9 10">
    <name type="scientific">Punica granatum</name>
    <name type="common">Pomegranate</name>
    <dbReference type="NCBI Taxonomy" id="22663"/>
    <lineage>
        <taxon>Eukaryota</taxon>
        <taxon>Viridiplantae</taxon>
        <taxon>Streptophyta</taxon>
        <taxon>Embryophyta</taxon>
        <taxon>Tracheophyta</taxon>
        <taxon>Spermatophyta</taxon>
        <taxon>Magnoliopsida</taxon>
        <taxon>eudicotyledons</taxon>
        <taxon>Gunneridae</taxon>
        <taxon>Pentapetalae</taxon>
        <taxon>rosids</taxon>
        <taxon>malvids</taxon>
        <taxon>Myrtales</taxon>
        <taxon>Lythraceae</taxon>
        <taxon>Punica</taxon>
    </lineage>
</organism>
<keyword evidence="4" id="KW-0378">Hydrolase</keyword>
<reference evidence="9" key="1">
    <citation type="journal article" date="2020" name="Plant Biotechnol. J.">
        <title>The pomegranate (Punica granatum L.) draft genome dissects genetic divergence between soft- and hard-seeded cultivars.</title>
        <authorList>
            <person name="Luo X."/>
            <person name="Li H."/>
            <person name="Wu Z."/>
            <person name="Yao W."/>
            <person name="Zhao P."/>
            <person name="Cao D."/>
            <person name="Yu H."/>
            <person name="Li K."/>
            <person name="Poudel K."/>
            <person name="Zhao D."/>
            <person name="Zhang F."/>
            <person name="Xia X."/>
            <person name="Chen L."/>
            <person name="Wang Q."/>
            <person name="Jing D."/>
            <person name="Cao S."/>
        </authorList>
    </citation>
    <scope>NUCLEOTIDE SEQUENCE [LARGE SCALE GENOMIC DNA]</scope>
    <source>
        <strain evidence="9">cv. Tunisia</strain>
    </source>
</reference>
<evidence type="ECO:0000256" key="4">
    <source>
        <dbReference type="ARBA" id="ARBA00022801"/>
    </source>
</evidence>
<dbReference type="SUPFAM" id="SSF48317">
    <property type="entry name" value="Acid phosphatase/Vanadium-dependent haloperoxidase"/>
    <property type="match status" value="1"/>
</dbReference>
<dbReference type="GeneID" id="116201405"/>
<dbReference type="Proteomes" id="UP000515151">
    <property type="component" value="Chromosome 3"/>
</dbReference>
<reference evidence="10" key="2">
    <citation type="submission" date="2025-08" db="UniProtKB">
        <authorList>
            <consortium name="RefSeq"/>
        </authorList>
    </citation>
    <scope>IDENTIFICATION</scope>
    <source>
        <tissue evidence="10">Leaf</tissue>
    </source>
</reference>
<feature type="transmembrane region" description="Helical" evidence="7">
    <location>
        <begin position="76"/>
        <end position="99"/>
    </location>
</feature>
<dbReference type="Gene3D" id="1.20.144.10">
    <property type="entry name" value="Phosphatidic acid phosphatase type 2/haloperoxidase"/>
    <property type="match status" value="1"/>
</dbReference>
<feature type="transmembrane region" description="Helical" evidence="7">
    <location>
        <begin position="106"/>
        <end position="127"/>
    </location>
</feature>
<keyword evidence="5 7" id="KW-1133">Transmembrane helix</keyword>
<dbReference type="OrthoDB" id="10030083at2759"/>
<sequence length="333" mass="38089">MREVLYLQVKMPEIQLGCHTVRSHGMKVAMTHKHDWLILLLLVIIEVVLNVIEPFHRFVGEEMMEDLKYPLQDNTVPVWAVPIIAMLIPFTVFIIYYFIRKDVYDLHHAILGLLFAVLITGVITDAIKDAVGRPRPDFFWRCFPDGKGVYQNVTRDVICTGDKGVIKEGYKSFPSGHTSWSFAGLVFLAWYLSGKIRAFDRRGHIAKLCIVFLPLLVAALVGISRVDDYWHHWQDVFAGALLGSTVASFCYLQFFPPPYDVDGWGPHAYFQMLAESRNEMQSSSSNANNHHLTVRQHELETVYIDPQRGVEESQFNIRDTSPILEGREGNGRH</sequence>
<evidence type="ECO:0000313" key="9">
    <source>
        <dbReference type="Proteomes" id="UP000515151"/>
    </source>
</evidence>
<evidence type="ECO:0000256" key="6">
    <source>
        <dbReference type="ARBA" id="ARBA00023136"/>
    </source>
</evidence>
<dbReference type="CDD" id="cd03390">
    <property type="entry name" value="PAP2_containing_1_like"/>
    <property type="match status" value="1"/>
</dbReference>
<feature type="transmembrane region" description="Helical" evidence="7">
    <location>
        <begin position="236"/>
        <end position="254"/>
    </location>
</feature>
<evidence type="ECO:0000256" key="5">
    <source>
        <dbReference type="ARBA" id="ARBA00022989"/>
    </source>
</evidence>
<evidence type="ECO:0000256" key="7">
    <source>
        <dbReference type="SAM" id="Phobius"/>
    </source>
</evidence>
<dbReference type="InterPro" id="IPR043216">
    <property type="entry name" value="PAP-like"/>
</dbReference>
<dbReference type="Pfam" id="PF01569">
    <property type="entry name" value="PAP2"/>
    <property type="match status" value="1"/>
</dbReference>
<evidence type="ECO:0000256" key="1">
    <source>
        <dbReference type="ARBA" id="ARBA00004141"/>
    </source>
</evidence>
<evidence type="ECO:0000256" key="2">
    <source>
        <dbReference type="ARBA" id="ARBA00008816"/>
    </source>
</evidence>
<dbReference type="AlphaFoldDB" id="A0A6P8D246"/>
<protein>
    <submittedName>
        <fullName evidence="10">Lipid phosphate phosphatase 2 isoform X1</fullName>
    </submittedName>
</protein>
<feature type="transmembrane region" description="Helical" evidence="7">
    <location>
        <begin position="36"/>
        <end position="56"/>
    </location>
</feature>
<feature type="domain" description="Phosphatidic acid phosphatase type 2/haloperoxidase" evidence="8">
    <location>
        <begin position="110"/>
        <end position="251"/>
    </location>
</feature>
<dbReference type="GO" id="GO:0046839">
    <property type="term" value="P:phospholipid dephosphorylation"/>
    <property type="evidence" value="ECO:0007669"/>
    <property type="project" value="TreeGrafter"/>
</dbReference>
<gene>
    <name evidence="10" type="primary">LOC116201405</name>
</gene>
<dbReference type="PANTHER" id="PTHR10165">
    <property type="entry name" value="LIPID PHOSPHATE PHOSPHATASE"/>
    <property type="match status" value="1"/>
</dbReference>
<evidence type="ECO:0000313" key="10">
    <source>
        <dbReference type="RefSeq" id="XP_031388494.1"/>
    </source>
</evidence>
<comment type="subcellular location">
    <subcellularLocation>
        <location evidence="1">Membrane</location>
        <topology evidence="1">Multi-pass membrane protein</topology>
    </subcellularLocation>
</comment>
<dbReference type="FunFam" id="1.20.144.10:FF:000001">
    <property type="entry name" value="Lipid phosphate phosphatase 2"/>
    <property type="match status" value="1"/>
</dbReference>
<evidence type="ECO:0000256" key="3">
    <source>
        <dbReference type="ARBA" id="ARBA00022692"/>
    </source>
</evidence>
<keyword evidence="6 7" id="KW-0472">Membrane</keyword>
<dbReference type="GO" id="GO:0016020">
    <property type="term" value="C:membrane"/>
    <property type="evidence" value="ECO:0007669"/>
    <property type="project" value="UniProtKB-SubCell"/>
</dbReference>
<evidence type="ECO:0000259" key="8">
    <source>
        <dbReference type="SMART" id="SM00014"/>
    </source>
</evidence>
<feature type="transmembrane region" description="Helical" evidence="7">
    <location>
        <begin position="177"/>
        <end position="193"/>
    </location>
</feature>
<dbReference type="RefSeq" id="XP_031388494.1">
    <property type="nucleotide sequence ID" value="XM_031532634.1"/>
</dbReference>
<dbReference type="InterPro" id="IPR036938">
    <property type="entry name" value="PAP2/HPO_sf"/>
</dbReference>
<accession>A0A6P8D246</accession>